<comment type="similarity">
    <text evidence="1">Belongs to the universal ribosomal protein uL10 family.</text>
</comment>
<dbReference type="Pfam" id="PF00466">
    <property type="entry name" value="Ribosomal_L10"/>
    <property type="match status" value="1"/>
</dbReference>
<evidence type="ECO:0000313" key="7">
    <source>
        <dbReference type="Proteomes" id="UP000229401"/>
    </source>
</evidence>
<dbReference type="Gene3D" id="3.30.70.1730">
    <property type="match status" value="1"/>
</dbReference>
<keyword evidence="3" id="KW-0687">Ribonucleoprotein</keyword>
<gene>
    <name evidence="6" type="primary">rplJ</name>
    <name evidence="6" type="ORF">COY87_03525</name>
</gene>
<dbReference type="GO" id="GO:1990904">
    <property type="term" value="C:ribonucleoprotein complex"/>
    <property type="evidence" value="ECO:0007669"/>
    <property type="project" value="UniProtKB-KW"/>
</dbReference>
<dbReference type="GO" id="GO:0005840">
    <property type="term" value="C:ribosome"/>
    <property type="evidence" value="ECO:0007669"/>
    <property type="project" value="UniProtKB-KW"/>
</dbReference>
<dbReference type="AlphaFoldDB" id="A0A2M7QI05"/>
<reference evidence="7" key="1">
    <citation type="submission" date="2017-09" db="EMBL/GenBank/DDBJ databases">
        <title>Depth-based differentiation of microbial function through sediment-hosted aquifers and enrichment of novel symbionts in the deep terrestrial subsurface.</title>
        <authorList>
            <person name="Probst A.J."/>
            <person name="Ladd B."/>
            <person name="Jarett J.K."/>
            <person name="Geller-Mcgrath D.E."/>
            <person name="Sieber C.M.K."/>
            <person name="Emerson J.B."/>
            <person name="Anantharaman K."/>
            <person name="Thomas B.C."/>
            <person name="Malmstrom R."/>
            <person name="Stieglmeier M."/>
            <person name="Klingl A."/>
            <person name="Woyke T."/>
            <person name="Ryan C.M."/>
            <person name="Banfield J.F."/>
        </authorList>
    </citation>
    <scope>NUCLEOTIDE SEQUENCE [LARGE SCALE GENOMIC DNA]</scope>
</reference>
<accession>A0A2M7QI05</accession>
<evidence type="ECO:0000256" key="1">
    <source>
        <dbReference type="ARBA" id="ARBA00008889"/>
    </source>
</evidence>
<evidence type="ECO:0000256" key="5">
    <source>
        <dbReference type="ARBA" id="ARBA00035502"/>
    </source>
</evidence>
<organism evidence="6 7">
    <name type="scientific">Candidatus Roizmanbacteria bacterium CG_4_10_14_0_8_um_filter_33_9</name>
    <dbReference type="NCBI Taxonomy" id="1974826"/>
    <lineage>
        <taxon>Bacteria</taxon>
        <taxon>Candidatus Roizmaniibacteriota</taxon>
    </lineage>
</organism>
<sequence>MANIKKQLQVTKLVDILKQNQHFSLLKFDKTSHIKMELLRKALKKSGSKLKVIKNTFFQKAINKLAQDKKLSQYKEVHKHVLNLKENSALLTFGKDWSEGMNAFFNFSKEEKSVSFRLGCLDNVTYDADKMMSIAQLPSKTVLLSNVIGSMKSPVSHFINAIKFNTQKLVYILNAKAKN</sequence>
<comment type="caution">
    <text evidence="6">The sequence shown here is derived from an EMBL/GenBank/DDBJ whole genome shotgun (WGS) entry which is preliminary data.</text>
</comment>
<dbReference type="Proteomes" id="UP000229401">
    <property type="component" value="Unassembled WGS sequence"/>
</dbReference>
<evidence type="ECO:0000256" key="2">
    <source>
        <dbReference type="ARBA" id="ARBA00022980"/>
    </source>
</evidence>
<evidence type="ECO:0000256" key="3">
    <source>
        <dbReference type="ARBA" id="ARBA00023274"/>
    </source>
</evidence>
<dbReference type="InterPro" id="IPR047865">
    <property type="entry name" value="Ribosomal_uL10_bac_type"/>
</dbReference>
<name>A0A2M7QI05_9BACT</name>
<dbReference type="InterPro" id="IPR043141">
    <property type="entry name" value="Ribosomal_uL10-like_sf"/>
</dbReference>
<dbReference type="EMBL" id="PFLI01000117">
    <property type="protein sequence ID" value="PIY71949.1"/>
    <property type="molecule type" value="Genomic_DNA"/>
</dbReference>
<protein>
    <recommendedName>
        <fullName evidence="4">Large ribosomal subunit protein uL10</fullName>
    </recommendedName>
    <alternativeName>
        <fullName evidence="5">50S ribosomal protein L10</fullName>
    </alternativeName>
</protein>
<proteinExistence type="inferred from homology"/>
<evidence type="ECO:0000313" key="6">
    <source>
        <dbReference type="EMBL" id="PIY71949.1"/>
    </source>
</evidence>
<keyword evidence="2 6" id="KW-0689">Ribosomal protein</keyword>
<evidence type="ECO:0000256" key="4">
    <source>
        <dbReference type="ARBA" id="ARBA00035202"/>
    </source>
</evidence>
<dbReference type="NCBIfam" id="NF000955">
    <property type="entry name" value="PRK00099.1-1"/>
    <property type="match status" value="1"/>
</dbReference>
<dbReference type="InterPro" id="IPR001790">
    <property type="entry name" value="Ribosomal_uL10"/>
</dbReference>
<dbReference type="SUPFAM" id="SSF160369">
    <property type="entry name" value="Ribosomal protein L10-like"/>
    <property type="match status" value="1"/>
</dbReference>
<dbReference type="PANTHER" id="PTHR11560">
    <property type="entry name" value="39S RIBOSOMAL PROTEIN L10, MITOCHONDRIAL"/>
    <property type="match status" value="1"/>
</dbReference>
<dbReference type="Gene3D" id="6.10.250.290">
    <property type="match status" value="1"/>
</dbReference>